<organism evidence="1 2">
    <name type="scientific">Oryza meyeriana var. granulata</name>
    <dbReference type="NCBI Taxonomy" id="110450"/>
    <lineage>
        <taxon>Eukaryota</taxon>
        <taxon>Viridiplantae</taxon>
        <taxon>Streptophyta</taxon>
        <taxon>Embryophyta</taxon>
        <taxon>Tracheophyta</taxon>
        <taxon>Spermatophyta</taxon>
        <taxon>Magnoliopsida</taxon>
        <taxon>Liliopsida</taxon>
        <taxon>Poales</taxon>
        <taxon>Poaceae</taxon>
        <taxon>BOP clade</taxon>
        <taxon>Oryzoideae</taxon>
        <taxon>Oryzeae</taxon>
        <taxon>Oryzinae</taxon>
        <taxon>Oryza</taxon>
        <taxon>Oryza meyeriana</taxon>
    </lineage>
</organism>
<feature type="non-terminal residue" evidence="1">
    <location>
        <position position="1"/>
    </location>
</feature>
<evidence type="ECO:0000313" key="1">
    <source>
        <dbReference type="EMBL" id="KAF0913501.1"/>
    </source>
</evidence>
<dbReference type="Proteomes" id="UP000479710">
    <property type="component" value="Unassembled WGS sequence"/>
</dbReference>
<sequence>RGKLGTSGMTAGSSVTSIWRQGQQHLSTHVEGITDGGEDNGTERGPVFSRFGELEDCHVIFDKQSD</sequence>
<protein>
    <recommendedName>
        <fullName evidence="3">RRM domain-containing protein</fullName>
    </recommendedName>
</protein>
<evidence type="ECO:0000313" key="2">
    <source>
        <dbReference type="Proteomes" id="UP000479710"/>
    </source>
</evidence>
<dbReference type="AlphaFoldDB" id="A0A6G1DM72"/>
<comment type="caution">
    <text evidence="1">The sequence shown here is derived from an EMBL/GenBank/DDBJ whole genome shotgun (WGS) entry which is preliminary data.</text>
</comment>
<gene>
    <name evidence="1" type="ORF">E2562_023247</name>
</gene>
<dbReference type="EMBL" id="SPHZ02000006">
    <property type="protein sequence ID" value="KAF0913501.1"/>
    <property type="molecule type" value="Genomic_DNA"/>
</dbReference>
<accession>A0A6G1DM72</accession>
<keyword evidence="2" id="KW-1185">Reference proteome</keyword>
<proteinExistence type="predicted"/>
<name>A0A6G1DM72_9ORYZ</name>
<reference evidence="1 2" key="1">
    <citation type="submission" date="2019-11" db="EMBL/GenBank/DDBJ databases">
        <title>Whole genome sequence of Oryza granulata.</title>
        <authorList>
            <person name="Li W."/>
        </authorList>
    </citation>
    <scope>NUCLEOTIDE SEQUENCE [LARGE SCALE GENOMIC DNA]</scope>
    <source>
        <strain evidence="2">cv. Menghai</strain>
        <tissue evidence="1">Leaf</tissue>
    </source>
</reference>
<evidence type="ECO:0008006" key="3">
    <source>
        <dbReference type="Google" id="ProtNLM"/>
    </source>
</evidence>